<dbReference type="Gene3D" id="2.60.120.1600">
    <property type="match status" value="1"/>
</dbReference>
<dbReference type="Pfam" id="PF06742">
    <property type="entry name" value="DUF1214"/>
    <property type="match status" value="1"/>
</dbReference>
<dbReference type="OrthoDB" id="4667238at2"/>
<sequence>MTAGASTPEPAPDLSTAFAELLDEVRAAETRITEAQPPLAEADILDGYRLALSLLRVAVDAYVWGDKDKPILVDVISPYLKWGGDNSDAFYRLAPVDPQRSYVVRGNRGDAIYLSMTVYGGPGGGHYSTRIVGTINDRDLTFDDDGNFEFTIGPAPGPGPRLQTAPDAEFMLTRDYLTDPVGGRRPEWRIETIDPPARRHDDREDLARRFRSAKTWLHEQLSMLPVRVDTTNELCDPYPVPSVTYGWAAGDAAYSMGSYRLEPGQALVIDGTSPPCVFWNLCLWNPFLHTYDYTHERVTINGATVDYNDDGSWRIVIAETDPGHPNWVSTAGRSQGLMWLRWFLPERTPDRPLCRVVDIAEVSR</sequence>
<dbReference type="SUPFAM" id="SSF160935">
    <property type="entry name" value="VPA0735-like"/>
    <property type="match status" value="2"/>
</dbReference>
<accession>A0A1X0DCQ4</accession>
<evidence type="ECO:0000313" key="2">
    <source>
        <dbReference type="Proteomes" id="UP000192801"/>
    </source>
</evidence>
<name>A0A1X0DCQ4_9MYCO</name>
<reference evidence="1 2" key="1">
    <citation type="submission" date="2016-12" db="EMBL/GenBank/DDBJ databases">
        <title>The new phylogeny of genus Mycobacterium.</title>
        <authorList>
            <person name="Tortoli E."/>
            <person name="Trovato A."/>
            <person name="Cirillo D.M."/>
        </authorList>
    </citation>
    <scope>NUCLEOTIDE SEQUENCE [LARGE SCALE GENOMIC DNA]</scope>
    <source>
        <strain evidence="1 2">DSM 45130</strain>
    </source>
</reference>
<dbReference type="RefSeq" id="WP_083031564.1">
    <property type="nucleotide sequence ID" value="NZ_AP022618.1"/>
</dbReference>
<comment type="caution">
    <text evidence="1">The sequence shown here is derived from an EMBL/GenBank/DDBJ whole genome shotgun (WGS) entry which is preliminary data.</text>
</comment>
<dbReference type="EMBL" id="MVHS01000031">
    <property type="protein sequence ID" value="ORA69570.1"/>
    <property type="molecule type" value="Genomic_DNA"/>
</dbReference>
<dbReference type="InterPro" id="IPR010621">
    <property type="entry name" value="DUF1214"/>
</dbReference>
<organism evidence="1 2">
    <name type="scientific">Mycolicibacterium insubricum</name>
    <dbReference type="NCBI Taxonomy" id="444597"/>
    <lineage>
        <taxon>Bacteria</taxon>
        <taxon>Bacillati</taxon>
        <taxon>Actinomycetota</taxon>
        <taxon>Actinomycetes</taxon>
        <taxon>Mycobacteriales</taxon>
        <taxon>Mycobacteriaceae</taxon>
        <taxon>Mycolicibacterium</taxon>
    </lineage>
</organism>
<dbReference type="STRING" id="444597.BST26_13360"/>
<dbReference type="Proteomes" id="UP000192801">
    <property type="component" value="Unassembled WGS sequence"/>
</dbReference>
<protein>
    <submittedName>
        <fullName evidence="1">Uncharacterized protein</fullName>
    </submittedName>
</protein>
<gene>
    <name evidence="1" type="ORF">BST26_13360</name>
</gene>
<keyword evidence="2" id="KW-1185">Reference proteome</keyword>
<proteinExistence type="predicted"/>
<evidence type="ECO:0000313" key="1">
    <source>
        <dbReference type="EMBL" id="ORA69570.1"/>
    </source>
</evidence>
<dbReference type="AlphaFoldDB" id="A0A1X0DCQ4"/>